<feature type="region of interest" description="Disordered" evidence="1">
    <location>
        <begin position="172"/>
        <end position="197"/>
    </location>
</feature>
<evidence type="ECO:0000256" key="1">
    <source>
        <dbReference type="SAM" id="MobiDB-lite"/>
    </source>
</evidence>
<accession>A0AAV8Z6J6</accession>
<keyword evidence="3" id="KW-1185">Reference proteome</keyword>
<protein>
    <submittedName>
        <fullName evidence="2">Uncharacterized protein</fullName>
    </submittedName>
</protein>
<comment type="caution">
    <text evidence="2">The sequence shown here is derived from an EMBL/GenBank/DDBJ whole genome shotgun (WGS) entry which is preliminary data.</text>
</comment>
<dbReference type="AlphaFoldDB" id="A0AAV8Z6J6"/>
<organism evidence="2 3">
    <name type="scientific">Aromia moschata</name>
    <dbReference type="NCBI Taxonomy" id="1265417"/>
    <lineage>
        <taxon>Eukaryota</taxon>
        <taxon>Metazoa</taxon>
        <taxon>Ecdysozoa</taxon>
        <taxon>Arthropoda</taxon>
        <taxon>Hexapoda</taxon>
        <taxon>Insecta</taxon>
        <taxon>Pterygota</taxon>
        <taxon>Neoptera</taxon>
        <taxon>Endopterygota</taxon>
        <taxon>Coleoptera</taxon>
        <taxon>Polyphaga</taxon>
        <taxon>Cucujiformia</taxon>
        <taxon>Chrysomeloidea</taxon>
        <taxon>Cerambycidae</taxon>
        <taxon>Cerambycinae</taxon>
        <taxon>Callichromatini</taxon>
        <taxon>Aromia</taxon>
    </lineage>
</organism>
<dbReference type="Proteomes" id="UP001162162">
    <property type="component" value="Unassembled WGS sequence"/>
</dbReference>
<reference evidence="2" key="1">
    <citation type="journal article" date="2023" name="Insect Mol. Biol.">
        <title>Genome sequencing provides insights into the evolution of gene families encoding plant cell wall-degrading enzymes in longhorned beetles.</title>
        <authorList>
            <person name="Shin N.R."/>
            <person name="Okamura Y."/>
            <person name="Kirsch R."/>
            <person name="Pauchet Y."/>
        </authorList>
    </citation>
    <scope>NUCLEOTIDE SEQUENCE</scope>
    <source>
        <strain evidence="2">AMC_N1</strain>
    </source>
</reference>
<dbReference type="EMBL" id="JAPWTK010000014">
    <property type="protein sequence ID" value="KAJ8959093.1"/>
    <property type="molecule type" value="Genomic_DNA"/>
</dbReference>
<evidence type="ECO:0000313" key="2">
    <source>
        <dbReference type="EMBL" id="KAJ8959093.1"/>
    </source>
</evidence>
<name>A0AAV8Z6J6_9CUCU</name>
<feature type="region of interest" description="Disordered" evidence="1">
    <location>
        <begin position="1"/>
        <end position="52"/>
    </location>
</feature>
<proteinExistence type="predicted"/>
<gene>
    <name evidence="2" type="ORF">NQ318_022350</name>
</gene>
<sequence>MASTSPSLKPICQPAGSCASGNASEPSTSKRDEPVVEGPAVKEDPDAAKAPEVQIETIDLTWMDDIDPEQLQSEIEFITLKKEEPTDEKSQEDASLNQELLTVVPSPADSGIGSPPTSVEYSEQVFLDRTCICGQSAEYVCGCKLAMYCSGACQSPRLEGSQDLVLEDHLEEFQEGRGPKPRRKRQQPKLVTDNVTDNEYSNNGIDGNFHTLYILCL</sequence>
<feature type="compositionally biased region" description="Basic and acidic residues" evidence="1">
    <location>
        <begin position="28"/>
        <end position="49"/>
    </location>
</feature>
<evidence type="ECO:0000313" key="3">
    <source>
        <dbReference type="Proteomes" id="UP001162162"/>
    </source>
</evidence>